<dbReference type="Proteomes" id="UP001169063">
    <property type="component" value="Unassembled WGS sequence"/>
</dbReference>
<proteinExistence type="predicted"/>
<accession>A0ABT8SNW0</accession>
<dbReference type="Gene3D" id="3.20.20.410">
    <property type="entry name" value="Protein of unknown function UPF0759"/>
    <property type="match status" value="1"/>
</dbReference>
<dbReference type="InterPro" id="IPR002763">
    <property type="entry name" value="DUF72"/>
</dbReference>
<dbReference type="PANTHER" id="PTHR30348:SF4">
    <property type="entry name" value="DUF72 DOMAIN-CONTAINING PROTEIN"/>
    <property type="match status" value="1"/>
</dbReference>
<sequence length="250" mass="28493">MTGRIHIGVGGWTYEPWRGVFYPEGLAQKRELEFASRQLTSIEINGTYYSTFKPDSWMKWRDETPDGFVFSVKASRYCTNRKALSDMGESMGRFLDQGLTLLGDKLGPINWQFMGTKKFDPVDFEGFLKLLPPERDGVRLRHALEVRHPSFCDEAFYALAEKYGCAIVYAEDDEAPEWPRIDRRTTDFTYARIMSSREDLETGLTDEDLDAVAARTRGWAGNGDVFCYFISGAKVRNPAAAMALIEKMAR</sequence>
<dbReference type="PANTHER" id="PTHR30348">
    <property type="entry name" value="UNCHARACTERIZED PROTEIN YECE"/>
    <property type="match status" value="1"/>
</dbReference>
<reference evidence="1" key="1">
    <citation type="submission" date="2023-07" db="EMBL/GenBank/DDBJ databases">
        <title>Brevundimonas soil sp. nov., isolated from the soil of chemical plant.</title>
        <authorList>
            <person name="Wu N."/>
        </authorList>
    </citation>
    <scope>NUCLEOTIDE SEQUENCE</scope>
    <source>
        <strain evidence="1">XZ-24</strain>
    </source>
</reference>
<name>A0ABT8SNW0_9CAUL</name>
<organism evidence="1 2">
    <name type="scientific">Peiella sedimenti</name>
    <dbReference type="NCBI Taxonomy" id="3061083"/>
    <lineage>
        <taxon>Bacteria</taxon>
        <taxon>Pseudomonadati</taxon>
        <taxon>Pseudomonadota</taxon>
        <taxon>Alphaproteobacteria</taxon>
        <taxon>Caulobacterales</taxon>
        <taxon>Caulobacteraceae</taxon>
        <taxon>Peiella</taxon>
    </lineage>
</organism>
<evidence type="ECO:0000313" key="2">
    <source>
        <dbReference type="Proteomes" id="UP001169063"/>
    </source>
</evidence>
<comment type="caution">
    <text evidence="1">The sequence shown here is derived from an EMBL/GenBank/DDBJ whole genome shotgun (WGS) entry which is preliminary data.</text>
</comment>
<protein>
    <submittedName>
        <fullName evidence="1">DUF72 domain-containing protein</fullName>
    </submittedName>
</protein>
<dbReference type="Pfam" id="PF01904">
    <property type="entry name" value="DUF72"/>
    <property type="match status" value="1"/>
</dbReference>
<evidence type="ECO:0000313" key="1">
    <source>
        <dbReference type="EMBL" id="MDO1559639.1"/>
    </source>
</evidence>
<dbReference type="InterPro" id="IPR036520">
    <property type="entry name" value="UPF0759_sf"/>
</dbReference>
<dbReference type="SUPFAM" id="SSF117396">
    <property type="entry name" value="TM1631-like"/>
    <property type="match status" value="1"/>
</dbReference>
<keyword evidence="2" id="KW-1185">Reference proteome</keyword>
<gene>
    <name evidence="1" type="ORF">Q0812_09385</name>
</gene>
<dbReference type="RefSeq" id="WP_302110062.1">
    <property type="nucleotide sequence ID" value="NZ_JAUKTR010000003.1"/>
</dbReference>
<dbReference type="EMBL" id="JAUKTR010000003">
    <property type="protein sequence ID" value="MDO1559639.1"/>
    <property type="molecule type" value="Genomic_DNA"/>
</dbReference>